<name>A0A3B6HPN3_WHEAT</name>
<proteinExistence type="predicted"/>
<dbReference type="STRING" id="4565.A0A3B6HPN3"/>
<organism evidence="3">
    <name type="scientific">Triticum aestivum</name>
    <name type="common">Wheat</name>
    <dbReference type="NCBI Taxonomy" id="4565"/>
    <lineage>
        <taxon>Eukaryota</taxon>
        <taxon>Viridiplantae</taxon>
        <taxon>Streptophyta</taxon>
        <taxon>Embryophyta</taxon>
        <taxon>Tracheophyta</taxon>
        <taxon>Spermatophyta</taxon>
        <taxon>Magnoliopsida</taxon>
        <taxon>Liliopsida</taxon>
        <taxon>Poales</taxon>
        <taxon>Poaceae</taxon>
        <taxon>BOP clade</taxon>
        <taxon>Pooideae</taxon>
        <taxon>Triticodae</taxon>
        <taxon>Triticeae</taxon>
        <taxon>Triticinae</taxon>
        <taxon>Triticum</taxon>
    </lineage>
</organism>
<protein>
    <recommendedName>
        <fullName evidence="2">E3 ubiquitin-protein ligase TRIP12-like TPR repeats domain-containing protein</fullName>
    </recommendedName>
</protein>
<sequence length="238" mass="26479">MKASYASKAIAHDSHVGNEKDRRRKSPSQPLLRPPPRPLLRRRHPTPSIQRCRLSFPVCEPPPLLLLLSPAVSPLQSSPRIAQTEETPCRRAPFCRDGDGKGRPEGGKFRRMVAAVASEGAGGGALLASLMEPCEALSFCTEDAGGYFPVESTARALVRLADAEVASPGEMLLAVRAITCRWHFFSLFYRIELFTVVPGFLLYRGLHDLGQYAFLEILWEPAIKKEFLLYLVAFLVRY</sequence>
<dbReference type="EnsemblPlants" id="TraesCS4A02G088800.1">
    <property type="protein sequence ID" value="TraesCS4A02G088800.1"/>
    <property type="gene ID" value="TraesCS4A02G088800"/>
</dbReference>
<evidence type="ECO:0000313" key="3">
    <source>
        <dbReference type="EnsemblPlants" id="TraesCS4A02G088800.1"/>
    </source>
</evidence>
<dbReference type="Gramene" id="TraesCS4A02G088800.1">
    <property type="protein sequence ID" value="TraesCS4A02G088800.1"/>
    <property type="gene ID" value="TraesCS4A02G088800"/>
</dbReference>
<dbReference type="AlphaFoldDB" id="A0A3B6HPN3"/>
<dbReference type="Pfam" id="PF25579">
    <property type="entry name" value="TPR_TRIP12_N"/>
    <property type="match status" value="1"/>
</dbReference>
<dbReference type="InterPro" id="IPR057948">
    <property type="entry name" value="TPR_TRIP12_N"/>
</dbReference>
<evidence type="ECO:0000313" key="4">
    <source>
        <dbReference type="Proteomes" id="UP000019116"/>
    </source>
</evidence>
<feature type="domain" description="E3 ubiquitin-protein ligase TRIP12-like TPR repeats" evidence="2">
    <location>
        <begin position="105"/>
        <end position="179"/>
    </location>
</feature>
<accession>A0A3B6HPN3</accession>
<evidence type="ECO:0000259" key="2">
    <source>
        <dbReference type="Pfam" id="PF25579"/>
    </source>
</evidence>
<feature type="region of interest" description="Disordered" evidence="1">
    <location>
        <begin position="78"/>
        <end position="101"/>
    </location>
</feature>
<feature type="compositionally biased region" description="Basic and acidic residues" evidence="1">
    <location>
        <begin position="10"/>
        <end position="21"/>
    </location>
</feature>
<reference evidence="3" key="2">
    <citation type="submission" date="2018-10" db="UniProtKB">
        <authorList>
            <consortium name="EnsemblPlants"/>
        </authorList>
    </citation>
    <scope>IDENTIFICATION</scope>
</reference>
<keyword evidence="4" id="KW-1185">Reference proteome</keyword>
<reference evidence="3" key="1">
    <citation type="submission" date="2018-08" db="EMBL/GenBank/DDBJ databases">
        <authorList>
            <person name="Rossello M."/>
        </authorList>
    </citation>
    <scope>NUCLEOTIDE SEQUENCE [LARGE SCALE GENOMIC DNA]</scope>
    <source>
        <strain evidence="3">cv. Chinese Spring</strain>
    </source>
</reference>
<evidence type="ECO:0000256" key="1">
    <source>
        <dbReference type="SAM" id="MobiDB-lite"/>
    </source>
</evidence>
<feature type="region of interest" description="Disordered" evidence="1">
    <location>
        <begin position="1"/>
        <end position="46"/>
    </location>
</feature>
<dbReference type="Proteomes" id="UP000019116">
    <property type="component" value="Chromosome 4A"/>
</dbReference>
<dbReference type="OMA" id="ITCRWHF"/>